<evidence type="ECO:0000259" key="1">
    <source>
        <dbReference type="Pfam" id="PF13391"/>
    </source>
</evidence>
<evidence type="ECO:0000259" key="2">
    <source>
        <dbReference type="Pfam" id="PF25324"/>
    </source>
</evidence>
<evidence type="ECO:0000313" key="4">
    <source>
        <dbReference type="Proteomes" id="UP001220324"/>
    </source>
</evidence>
<name>A0AAD6GEL7_9EURO</name>
<evidence type="ECO:0000313" key="3">
    <source>
        <dbReference type="EMBL" id="KAJ5541442.1"/>
    </source>
</evidence>
<dbReference type="EMBL" id="JAQIZZ010000005">
    <property type="protein sequence ID" value="KAJ5541442.1"/>
    <property type="molecule type" value="Genomic_DNA"/>
</dbReference>
<dbReference type="InterPro" id="IPR057203">
    <property type="entry name" value="DUF7881"/>
</dbReference>
<proteinExistence type="predicted"/>
<accession>A0AAD6GEL7</accession>
<feature type="domain" description="DUF7881" evidence="2">
    <location>
        <begin position="8"/>
        <end position="80"/>
    </location>
</feature>
<reference evidence="3 4" key="1">
    <citation type="journal article" date="2023" name="IMA Fungus">
        <title>Comparative genomic study of the Penicillium genus elucidates a diverse pangenome and 15 lateral gene transfer events.</title>
        <authorList>
            <person name="Petersen C."/>
            <person name="Sorensen T."/>
            <person name="Nielsen M.R."/>
            <person name="Sondergaard T.E."/>
            <person name="Sorensen J.L."/>
            <person name="Fitzpatrick D.A."/>
            <person name="Frisvad J.C."/>
            <person name="Nielsen K.L."/>
        </authorList>
    </citation>
    <scope>NUCLEOTIDE SEQUENCE [LARGE SCALE GENOMIC DNA]</scope>
    <source>
        <strain evidence="3 4">IBT 35679</strain>
    </source>
</reference>
<dbReference type="Pfam" id="PF13391">
    <property type="entry name" value="HNH_2"/>
    <property type="match status" value="1"/>
</dbReference>
<organism evidence="3 4">
    <name type="scientific">Penicillium frequentans</name>
    <dbReference type="NCBI Taxonomy" id="3151616"/>
    <lineage>
        <taxon>Eukaryota</taxon>
        <taxon>Fungi</taxon>
        <taxon>Dikarya</taxon>
        <taxon>Ascomycota</taxon>
        <taxon>Pezizomycotina</taxon>
        <taxon>Eurotiomycetes</taxon>
        <taxon>Eurotiomycetidae</taxon>
        <taxon>Eurotiales</taxon>
        <taxon>Aspergillaceae</taxon>
        <taxon>Penicillium</taxon>
    </lineage>
</organism>
<dbReference type="Pfam" id="PF25324">
    <property type="entry name" value="DUF7881"/>
    <property type="match status" value="1"/>
</dbReference>
<feature type="domain" description="HNH nuclease" evidence="1">
    <location>
        <begin position="117"/>
        <end position="189"/>
    </location>
</feature>
<dbReference type="InterPro" id="IPR003615">
    <property type="entry name" value="HNH_nuc"/>
</dbReference>
<sequence>MSMDRSDWRNVNFYDGATGAHLGGVRQNGSITQANFFHMLTNVLLVVDAPISIRFRGTNVLMQSNTDPLAAGDYNIFCAQGTISLSDERCVRRVQSRSRSGHENAFRDSVRARDRMCVLTGVVTPGLTPSDWVGFEAAHIFPLERQQLWSDCNFNRSITRPGINPMNSVQNGILISATVHSLFDNFLVSANPDDGYKITDFSRNIWNLDGRVLDFVCRDPNNPDHIADELLRWHFRQSVLANMKGAGEPTFEADFPPGTDMMKQIMEGPIPAERLEVEFASRLKPQEDWAF</sequence>
<protein>
    <recommendedName>
        <fullName evidence="5">HNH nuclease domain-containing protein</fullName>
    </recommendedName>
</protein>
<comment type="caution">
    <text evidence="3">The sequence shown here is derived from an EMBL/GenBank/DDBJ whole genome shotgun (WGS) entry which is preliminary data.</text>
</comment>
<gene>
    <name evidence="3" type="ORF">N7494_006518</name>
</gene>
<dbReference type="AlphaFoldDB" id="A0AAD6GEL7"/>
<keyword evidence="4" id="KW-1185">Reference proteome</keyword>
<evidence type="ECO:0008006" key="5">
    <source>
        <dbReference type="Google" id="ProtNLM"/>
    </source>
</evidence>
<dbReference type="Proteomes" id="UP001220324">
    <property type="component" value="Unassembled WGS sequence"/>
</dbReference>